<evidence type="ECO:0000313" key="1">
    <source>
        <dbReference type="EMBL" id="SHJ19827.1"/>
    </source>
</evidence>
<name>A0A1M6HCA7_9FIRM</name>
<dbReference type="RefSeq" id="WP_278308909.1">
    <property type="nucleotide sequence ID" value="NZ_FQYT01000014.1"/>
</dbReference>
<reference evidence="1 2" key="1">
    <citation type="submission" date="2016-11" db="EMBL/GenBank/DDBJ databases">
        <authorList>
            <person name="Jaros S."/>
            <person name="Januszkiewicz K."/>
            <person name="Wedrychowicz H."/>
        </authorList>
    </citation>
    <scope>NUCLEOTIDE SEQUENCE [LARGE SCALE GENOMIC DNA]</scope>
    <source>
        <strain evidence="1 2">DSM 15970</strain>
    </source>
</reference>
<dbReference type="Proteomes" id="UP000184342">
    <property type="component" value="Unassembled WGS sequence"/>
</dbReference>
<gene>
    <name evidence="1" type="ORF">SAMN02745691_01524</name>
</gene>
<dbReference type="STRING" id="1122934.SAMN02745691_01524"/>
<dbReference type="EMBL" id="FQYT01000014">
    <property type="protein sequence ID" value="SHJ19827.1"/>
    <property type="molecule type" value="Genomic_DNA"/>
</dbReference>
<sequence>MSKVYLLLASCVIIALFSNREKRKETEKYKRFKLRKRYIQLTL</sequence>
<accession>A0A1M6HCA7</accession>
<organism evidence="1 2">
    <name type="scientific">Parasporobacterium paucivorans DSM 15970</name>
    <dbReference type="NCBI Taxonomy" id="1122934"/>
    <lineage>
        <taxon>Bacteria</taxon>
        <taxon>Bacillati</taxon>
        <taxon>Bacillota</taxon>
        <taxon>Clostridia</taxon>
        <taxon>Lachnospirales</taxon>
        <taxon>Lachnospiraceae</taxon>
        <taxon>Parasporobacterium</taxon>
    </lineage>
</organism>
<dbReference type="AlphaFoldDB" id="A0A1M6HCA7"/>
<proteinExistence type="predicted"/>
<evidence type="ECO:0000313" key="2">
    <source>
        <dbReference type="Proteomes" id="UP000184342"/>
    </source>
</evidence>
<protein>
    <submittedName>
        <fullName evidence="1">Uncharacterized protein</fullName>
    </submittedName>
</protein>
<keyword evidence="2" id="KW-1185">Reference proteome</keyword>